<keyword evidence="7" id="KW-0143">Chaperone</keyword>
<dbReference type="FunFam" id="2.10.230.10:FF:000002">
    <property type="entry name" value="Molecular chaperone DnaJ"/>
    <property type="match status" value="1"/>
</dbReference>
<dbReference type="SMART" id="SM00271">
    <property type="entry name" value="DnaJ"/>
    <property type="match status" value="1"/>
</dbReference>
<keyword evidence="6 10" id="KW-0689">Ribosomal protein</keyword>
<dbReference type="InterPro" id="IPR036410">
    <property type="entry name" value="HSP_DnaJ_Cys-rich_dom_sf"/>
</dbReference>
<dbReference type="GO" id="GO:0008270">
    <property type="term" value="F:zinc ion binding"/>
    <property type="evidence" value="ECO:0007669"/>
    <property type="project" value="UniProtKB-KW"/>
</dbReference>
<dbReference type="PROSITE" id="PS01172">
    <property type="entry name" value="RIBOSOMAL_L44E"/>
    <property type="match status" value="1"/>
</dbReference>
<dbReference type="GO" id="GO:0009535">
    <property type="term" value="C:chloroplast thylakoid membrane"/>
    <property type="evidence" value="ECO:0007669"/>
    <property type="project" value="TreeGrafter"/>
</dbReference>
<proteinExistence type="inferred from homology"/>
<keyword evidence="2 9" id="KW-0479">Metal-binding</keyword>
<evidence type="ECO:0000259" key="14">
    <source>
        <dbReference type="PROSITE" id="PS51188"/>
    </source>
</evidence>
<evidence type="ECO:0000256" key="12">
    <source>
        <dbReference type="SAM" id="Phobius"/>
    </source>
</evidence>
<accession>A0AAW1WN95</accession>
<dbReference type="Pfam" id="PF00226">
    <property type="entry name" value="DnaJ"/>
    <property type="match status" value="1"/>
</dbReference>
<evidence type="ECO:0000256" key="11">
    <source>
        <dbReference type="SAM" id="MobiDB-lite"/>
    </source>
</evidence>
<keyword evidence="12" id="KW-1133">Transmembrane helix</keyword>
<evidence type="ECO:0000256" key="4">
    <source>
        <dbReference type="ARBA" id="ARBA00022771"/>
    </source>
</evidence>
<evidence type="ECO:0000256" key="5">
    <source>
        <dbReference type="ARBA" id="ARBA00022833"/>
    </source>
</evidence>
<dbReference type="InterPro" id="IPR001305">
    <property type="entry name" value="HSP_DnaJ_Cys-rich_dom"/>
</dbReference>
<evidence type="ECO:0000256" key="2">
    <source>
        <dbReference type="ARBA" id="ARBA00022723"/>
    </source>
</evidence>
<organism evidence="15 16">
    <name type="scientific">Rubus argutus</name>
    <name type="common">Southern blackberry</name>
    <dbReference type="NCBI Taxonomy" id="59490"/>
    <lineage>
        <taxon>Eukaryota</taxon>
        <taxon>Viridiplantae</taxon>
        <taxon>Streptophyta</taxon>
        <taxon>Embryophyta</taxon>
        <taxon>Tracheophyta</taxon>
        <taxon>Spermatophyta</taxon>
        <taxon>Magnoliopsida</taxon>
        <taxon>eudicotyledons</taxon>
        <taxon>Gunneridae</taxon>
        <taxon>Pentapetalae</taxon>
        <taxon>rosids</taxon>
        <taxon>fabids</taxon>
        <taxon>Rosales</taxon>
        <taxon>Rosaceae</taxon>
        <taxon>Rosoideae</taxon>
        <taxon>Rosoideae incertae sedis</taxon>
        <taxon>Rubus</taxon>
    </lineage>
</organism>
<gene>
    <name evidence="15" type="ORF">M0R45_022990</name>
</gene>
<dbReference type="InterPro" id="IPR002939">
    <property type="entry name" value="DnaJ_C"/>
</dbReference>
<dbReference type="Gene3D" id="2.60.260.20">
    <property type="entry name" value="Urease metallochaperone UreE, N-terminal domain"/>
    <property type="match status" value="2"/>
</dbReference>
<dbReference type="Pfam" id="PF01556">
    <property type="entry name" value="DnaJ_C"/>
    <property type="match status" value="1"/>
</dbReference>
<dbReference type="InterPro" id="IPR011332">
    <property type="entry name" value="Ribosomal_zn-bd"/>
</dbReference>
<keyword evidence="12" id="KW-0472">Membrane</keyword>
<comment type="caution">
    <text evidence="15">The sequence shown here is derived from an EMBL/GenBank/DDBJ whole genome shotgun (WGS) entry which is preliminary data.</text>
</comment>
<dbReference type="Gene3D" id="2.10.230.10">
    <property type="entry name" value="Heat shock protein DnaJ, cysteine-rich domain"/>
    <property type="match status" value="1"/>
</dbReference>
<dbReference type="PROSITE" id="PS51188">
    <property type="entry name" value="ZF_CR"/>
    <property type="match status" value="1"/>
</dbReference>
<comment type="similarity">
    <text evidence="1 10">Belongs to the eukaryotic ribosomal protein eL42 family.</text>
</comment>
<dbReference type="GO" id="GO:0031072">
    <property type="term" value="F:heat shock protein binding"/>
    <property type="evidence" value="ECO:0007669"/>
    <property type="project" value="InterPro"/>
</dbReference>
<dbReference type="GO" id="GO:0003735">
    <property type="term" value="F:structural constituent of ribosome"/>
    <property type="evidence" value="ECO:0007669"/>
    <property type="project" value="InterPro"/>
</dbReference>
<dbReference type="InterPro" id="IPR008971">
    <property type="entry name" value="HSP40/DnaJ_pept-bd"/>
</dbReference>
<dbReference type="InterPro" id="IPR012724">
    <property type="entry name" value="DnaJ"/>
</dbReference>
<feature type="transmembrane region" description="Helical" evidence="12">
    <location>
        <begin position="482"/>
        <end position="503"/>
    </location>
</feature>
<dbReference type="FunFam" id="2.60.260.20:FF:000005">
    <property type="entry name" value="Chaperone protein dnaJ 1, mitochondrial"/>
    <property type="match status" value="1"/>
</dbReference>
<dbReference type="CDD" id="cd10747">
    <property type="entry name" value="DnaJ_C"/>
    <property type="match status" value="1"/>
</dbReference>
<dbReference type="InterPro" id="IPR001623">
    <property type="entry name" value="DnaJ_domain"/>
</dbReference>
<evidence type="ECO:0000256" key="7">
    <source>
        <dbReference type="ARBA" id="ARBA00023186"/>
    </source>
</evidence>
<sequence>MRVIQTPPPYCFRSSTLRLSSGASTFFTRNDPTLKPNFAPFIRTKPPRLVLRAAGTDYYKTLNLDRNATLKEIKSSYRKLARQYHPDLNKGSGAEDKFKEISAAYEVLSDDEKRASYDRFGEAGLQGEYGFSNMGSAGVDPFDVFDVYFGGRGEAGGFNFNRPNAGNQGLDIRYDLYLSFEESIFGGNREFEVSRYETCDTCGGSGAKSDNCIKSCTGCGGRGGVTKTQRTPFGMISMVSTCSKCDGQGTIITDSCKRCSGKGQVQSKRAMILTIPAGVSDGATMKVQGEGNIDKKRGVAGDVYIMLRVNEKAGIRRDGLNLYSTINIDYTEAILGTVIKVETVEGMKELKIPSGIQPGETVKLSHMGVPNINKPYARGDHHFVVNVLIPKRISGTERTLVEELASLKTSKKGHSGTQDGNSDMHKRRNHETSTSSQGKKCVLSLWNSIKSVLGGRRSQDRFSSVSLDRPALLWGSSKPDSFYMASVFGVLVVTCICTLMVNVPKTKKTYCKSKECKKHTLHKVTQYKKGKDSLAAQGKRRYDRKQSGYGGQTKPVFHKKAKTTKKIVLRLQCQGCKHVSQHPIKVVLQSSLLLFCFDLHPSYLLMLDCCHWFLQRCKHFEIGGDKKGKGTSLF</sequence>
<evidence type="ECO:0000256" key="9">
    <source>
        <dbReference type="PROSITE-ProRule" id="PRU00546"/>
    </source>
</evidence>
<dbReference type="Proteomes" id="UP001457282">
    <property type="component" value="Unassembled WGS sequence"/>
</dbReference>
<feature type="zinc finger region" description="CR-type" evidence="9">
    <location>
        <begin position="186"/>
        <end position="268"/>
    </location>
</feature>
<evidence type="ECO:0000259" key="13">
    <source>
        <dbReference type="PROSITE" id="PS50076"/>
    </source>
</evidence>
<dbReference type="PRINTS" id="PR00625">
    <property type="entry name" value="JDOMAIN"/>
</dbReference>
<dbReference type="SUPFAM" id="SSF46565">
    <property type="entry name" value="Chaperone J-domain"/>
    <property type="match status" value="1"/>
</dbReference>
<dbReference type="PANTHER" id="PTHR43096:SF26">
    <property type="entry name" value="CR-TYPE DOMAIN-CONTAINING PROTEIN"/>
    <property type="match status" value="1"/>
</dbReference>
<evidence type="ECO:0000256" key="1">
    <source>
        <dbReference type="ARBA" id="ARBA00009364"/>
    </source>
</evidence>
<dbReference type="SUPFAM" id="SSF57829">
    <property type="entry name" value="Zn-binding ribosomal proteins"/>
    <property type="match status" value="1"/>
</dbReference>
<feature type="region of interest" description="Disordered" evidence="11">
    <location>
        <begin position="530"/>
        <end position="552"/>
    </location>
</feature>
<dbReference type="PANTHER" id="PTHR43096">
    <property type="entry name" value="DNAJ HOMOLOG 1, MITOCHONDRIAL-RELATED"/>
    <property type="match status" value="1"/>
</dbReference>
<dbReference type="GO" id="GO:1990904">
    <property type="term" value="C:ribonucleoprotein complex"/>
    <property type="evidence" value="ECO:0007669"/>
    <property type="project" value="UniProtKB-KW"/>
</dbReference>
<dbReference type="CDD" id="cd06257">
    <property type="entry name" value="DnaJ"/>
    <property type="match status" value="1"/>
</dbReference>
<dbReference type="GO" id="GO:0009408">
    <property type="term" value="P:response to heat"/>
    <property type="evidence" value="ECO:0007669"/>
    <property type="project" value="InterPro"/>
</dbReference>
<dbReference type="Gene3D" id="3.10.450.80">
    <property type="match status" value="1"/>
</dbReference>
<dbReference type="InterPro" id="IPR053708">
    <property type="entry name" value="Ribosomal_LSU_eL42"/>
</dbReference>
<evidence type="ECO:0000256" key="3">
    <source>
        <dbReference type="ARBA" id="ARBA00022737"/>
    </source>
</evidence>
<name>A0AAW1WN95_RUBAR</name>
<dbReference type="EMBL" id="JBEDUW010000005">
    <property type="protein sequence ID" value="KAK9925722.1"/>
    <property type="molecule type" value="Genomic_DNA"/>
</dbReference>
<evidence type="ECO:0000313" key="15">
    <source>
        <dbReference type="EMBL" id="KAK9925722.1"/>
    </source>
</evidence>
<dbReference type="InterPro" id="IPR018253">
    <property type="entry name" value="DnaJ_domain_CS"/>
</dbReference>
<dbReference type="GO" id="GO:0005524">
    <property type="term" value="F:ATP binding"/>
    <property type="evidence" value="ECO:0007669"/>
    <property type="project" value="InterPro"/>
</dbReference>
<dbReference type="PROSITE" id="PS50076">
    <property type="entry name" value="DNAJ_2"/>
    <property type="match status" value="1"/>
</dbReference>
<dbReference type="InterPro" id="IPR036869">
    <property type="entry name" value="J_dom_sf"/>
</dbReference>
<evidence type="ECO:0000256" key="6">
    <source>
        <dbReference type="ARBA" id="ARBA00022980"/>
    </source>
</evidence>
<dbReference type="Gene3D" id="1.10.287.110">
    <property type="entry name" value="DnaJ domain"/>
    <property type="match status" value="1"/>
</dbReference>
<dbReference type="GO" id="GO:0051082">
    <property type="term" value="F:unfolded protein binding"/>
    <property type="evidence" value="ECO:0007669"/>
    <property type="project" value="InterPro"/>
</dbReference>
<dbReference type="HAMAP" id="MF_01152">
    <property type="entry name" value="DnaJ"/>
    <property type="match status" value="1"/>
</dbReference>
<dbReference type="InterPro" id="IPR000552">
    <property type="entry name" value="Ribosomal_eL44"/>
</dbReference>
<dbReference type="AlphaFoldDB" id="A0AAW1WN95"/>
<dbReference type="Pfam" id="PF00935">
    <property type="entry name" value="Ribosomal_L44"/>
    <property type="match status" value="1"/>
</dbReference>
<keyword evidence="16" id="KW-1185">Reference proteome</keyword>
<protein>
    <submittedName>
        <fullName evidence="15">Uncharacterized protein</fullName>
    </submittedName>
</protein>
<dbReference type="NCBIfam" id="TIGR02349">
    <property type="entry name" value="DnaJ_bact"/>
    <property type="match status" value="1"/>
</dbReference>
<dbReference type="Pfam" id="PF00684">
    <property type="entry name" value="DnaJ_CXXCXGXG"/>
    <property type="match status" value="1"/>
</dbReference>
<feature type="domain" description="J" evidence="13">
    <location>
        <begin position="57"/>
        <end position="121"/>
    </location>
</feature>
<evidence type="ECO:0000256" key="8">
    <source>
        <dbReference type="ARBA" id="ARBA00023274"/>
    </source>
</evidence>
<keyword evidence="8 10" id="KW-0687">Ribonucleoprotein</keyword>
<dbReference type="GO" id="GO:0005840">
    <property type="term" value="C:ribosome"/>
    <property type="evidence" value="ECO:0007669"/>
    <property type="project" value="UniProtKB-KW"/>
</dbReference>
<keyword evidence="3" id="KW-0677">Repeat</keyword>
<dbReference type="PROSITE" id="PS00636">
    <property type="entry name" value="DNAJ_1"/>
    <property type="match status" value="1"/>
</dbReference>
<dbReference type="GO" id="GO:0042026">
    <property type="term" value="P:protein refolding"/>
    <property type="evidence" value="ECO:0007669"/>
    <property type="project" value="TreeGrafter"/>
</dbReference>
<dbReference type="GO" id="GO:0006412">
    <property type="term" value="P:translation"/>
    <property type="evidence" value="ECO:0007669"/>
    <property type="project" value="InterPro"/>
</dbReference>
<dbReference type="FunFam" id="3.10.450.80:FF:000001">
    <property type="entry name" value="60S ribosomal protein L44"/>
    <property type="match status" value="1"/>
</dbReference>
<keyword evidence="4 9" id="KW-0863">Zinc-finger</keyword>
<keyword evidence="5 9" id="KW-0862">Zinc</keyword>
<reference evidence="15 16" key="1">
    <citation type="journal article" date="2023" name="G3 (Bethesda)">
        <title>A chromosome-length genome assembly and annotation of blackberry (Rubus argutus, cv. 'Hillquist').</title>
        <authorList>
            <person name="Bruna T."/>
            <person name="Aryal R."/>
            <person name="Dudchenko O."/>
            <person name="Sargent D.J."/>
            <person name="Mead D."/>
            <person name="Buti M."/>
            <person name="Cavallini A."/>
            <person name="Hytonen T."/>
            <person name="Andres J."/>
            <person name="Pham M."/>
            <person name="Weisz D."/>
            <person name="Mascagni F."/>
            <person name="Usai G."/>
            <person name="Natali L."/>
            <person name="Bassil N."/>
            <person name="Fernandez G.E."/>
            <person name="Lomsadze A."/>
            <person name="Armour M."/>
            <person name="Olukolu B."/>
            <person name="Poorten T."/>
            <person name="Britton C."/>
            <person name="Davik J."/>
            <person name="Ashrafi H."/>
            <person name="Aiden E.L."/>
            <person name="Borodovsky M."/>
            <person name="Worthington M."/>
        </authorList>
    </citation>
    <scope>NUCLEOTIDE SEQUENCE [LARGE SCALE GENOMIC DNA]</scope>
    <source>
        <strain evidence="15">PI 553951</strain>
    </source>
</reference>
<dbReference type="SUPFAM" id="SSF49493">
    <property type="entry name" value="HSP40/DnaJ peptide-binding domain"/>
    <property type="match status" value="2"/>
</dbReference>
<feature type="region of interest" description="Disordered" evidence="11">
    <location>
        <begin position="406"/>
        <end position="436"/>
    </location>
</feature>
<feature type="domain" description="CR-type" evidence="14">
    <location>
        <begin position="186"/>
        <end position="268"/>
    </location>
</feature>
<evidence type="ECO:0000313" key="16">
    <source>
        <dbReference type="Proteomes" id="UP001457282"/>
    </source>
</evidence>
<keyword evidence="12" id="KW-0812">Transmembrane</keyword>
<evidence type="ECO:0000256" key="10">
    <source>
        <dbReference type="RuleBase" id="RU000666"/>
    </source>
</evidence>
<dbReference type="SUPFAM" id="SSF57938">
    <property type="entry name" value="DnaJ/Hsp40 cysteine-rich domain"/>
    <property type="match status" value="1"/>
</dbReference>